<dbReference type="Proteomes" id="UP000733611">
    <property type="component" value="Unassembled WGS sequence"/>
</dbReference>
<comment type="caution">
    <text evidence="5">The sequence shown here is derived from an EMBL/GenBank/DDBJ whole genome shotgun (WGS) entry which is preliminary data.</text>
</comment>
<dbReference type="InterPro" id="IPR013025">
    <property type="entry name" value="Ribosomal_uL23-like"/>
</dbReference>
<dbReference type="NCBIfam" id="NF004359">
    <property type="entry name" value="PRK05738.1-3"/>
    <property type="match status" value="1"/>
</dbReference>
<keyword evidence="4" id="KW-0694">RNA-binding</keyword>
<dbReference type="InterPro" id="IPR012678">
    <property type="entry name" value="Ribosomal_uL23/eL15/eS24_sf"/>
</dbReference>
<gene>
    <name evidence="4 5" type="primary">rplW</name>
    <name evidence="5" type="ORF">H9847_05000</name>
</gene>
<sequence>MINSRLMHILRKQILTEKTSPEGDEVRLLAFEVLRDATKGEIKQAAELLFGVKVKSVRTLNYQGKKRRSAHGIGARSDWKKAYLILEPGQQIDVNNQSVAKESI</sequence>
<dbReference type="HAMAP" id="MF_01369_B">
    <property type="entry name" value="Ribosomal_uL23_B"/>
    <property type="match status" value="1"/>
</dbReference>
<dbReference type="AlphaFoldDB" id="A0A948WYW8"/>
<accession>A0A948WYW8</accession>
<organism evidence="5 6">
    <name type="scientific">Candidatus Anaerobiospirillum pullicola</name>
    <dbReference type="NCBI Taxonomy" id="2838451"/>
    <lineage>
        <taxon>Bacteria</taxon>
        <taxon>Pseudomonadati</taxon>
        <taxon>Pseudomonadota</taxon>
        <taxon>Gammaproteobacteria</taxon>
        <taxon>Aeromonadales</taxon>
        <taxon>Succinivibrionaceae</taxon>
        <taxon>Anaerobiospirillum</taxon>
    </lineage>
</organism>
<comment type="function">
    <text evidence="4">One of the early assembly proteins it binds 23S rRNA. One of the proteins that surrounds the polypeptide exit tunnel on the outside of the ribosome. Forms the main docking site for trigger factor binding to the ribosome.</text>
</comment>
<evidence type="ECO:0000313" key="6">
    <source>
        <dbReference type="Proteomes" id="UP000733611"/>
    </source>
</evidence>
<reference evidence="5" key="2">
    <citation type="submission" date="2021-04" db="EMBL/GenBank/DDBJ databases">
        <authorList>
            <person name="Gilroy R."/>
        </authorList>
    </citation>
    <scope>NUCLEOTIDE SEQUENCE</scope>
    <source>
        <strain evidence="5">378</strain>
    </source>
</reference>
<comment type="similarity">
    <text evidence="1 4">Belongs to the universal ribosomal protein uL23 family.</text>
</comment>
<dbReference type="SUPFAM" id="SSF54189">
    <property type="entry name" value="Ribosomal proteins S24e, L23 and L15e"/>
    <property type="match status" value="1"/>
</dbReference>
<dbReference type="GO" id="GO:0006412">
    <property type="term" value="P:translation"/>
    <property type="evidence" value="ECO:0007669"/>
    <property type="project" value="UniProtKB-UniRule"/>
</dbReference>
<comment type="subunit">
    <text evidence="4">Part of the 50S ribosomal subunit. Contacts protein L29, and trigger factor when it is bound to the ribosome.</text>
</comment>
<name>A0A948WYW8_9GAMM</name>
<dbReference type="GO" id="GO:0005840">
    <property type="term" value="C:ribosome"/>
    <property type="evidence" value="ECO:0007669"/>
    <property type="project" value="UniProtKB-KW"/>
</dbReference>
<dbReference type="NCBIfam" id="NF004363">
    <property type="entry name" value="PRK05738.2-4"/>
    <property type="match status" value="1"/>
</dbReference>
<evidence type="ECO:0000256" key="3">
    <source>
        <dbReference type="ARBA" id="ARBA00023274"/>
    </source>
</evidence>
<evidence type="ECO:0000313" key="5">
    <source>
        <dbReference type="EMBL" id="MBU3844213.1"/>
    </source>
</evidence>
<dbReference type="Gene3D" id="3.30.70.330">
    <property type="match status" value="1"/>
</dbReference>
<dbReference type="InterPro" id="IPR012677">
    <property type="entry name" value="Nucleotide-bd_a/b_plait_sf"/>
</dbReference>
<dbReference type="EMBL" id="JAHLFE010000098">
    <property type="protein sequence ID" value="MBU3844213.1"/>
    <property type="molecule type" value="Genomic_DNA"/>
</dbReference>
<evidence type="ECO:0000256" key="2">
    <source>
        <dbReference type="ARBA" id="ARBA00022980"/>
    </source>
</evidence>
<dbReference type="GO" id="GO:0019843">
    <property type="term" value="F:rRNA binding"/>
    <property type="evidence" value="ECO:0007669"/>
    <property type="project" value="UniProtKB-UniRule"/>
</dbReference>
<keyword evidence="4" id="KW-0699">rRNA-binding</keyword>
<keyword evidence="2 4" id="KW-0689">Ribosomal protein</keyword>
<reference evidence="5" key="1">
    <citation type="journal article" date="2021" name="PeerJ">
        <title>Extensive microbial diversity within the chicken gut microbiome revealed by metagenomics and culture.</title>
        <authorList>
            <person name="Gilroy R."/>
            <person name="Ravi A."/>
            <person name="Getino M."/>
            <person name="Pursley I."/>
            <person name="Horton D.L."/>
            <person name="Alikhan N.F."/>
            <person name="Baker D."/>
            <person name="Gharbi K."/>
            <person name="Hall N."/>
            <person name="Watson M."/>
            <person name="Adriaenssens E.M."/>
            <person name="Foster-Nyarko E."/>
            <person name="Jarju S."/>
            <person name="Secka A."/>
            <person name="Antonio M."/>
            <person name="Oren A."/>
            <person name="Chaudhuri R.R."/>
            <person name="La Ragione R."/>
            <person name="Hildebrand F."/>
            <person name="Pallen M.J."/>
        </authorList>
    </citation>
    <scope>NUCLEOTIDE SEQUENCE</scope>
    <source>
        <strain evidence="5">378</strain>
    </source>
</reference>
<dbReference type="GO" id="GO:0003735">
    <property type="term" value="F:structural constituent of ribosome"/>
    <property type="evidence" value="ECO:0007669"/>
    <property type="project" value="InterPro"/>
</dbReference>
<dbReference type="GO" id="GO:1990904">
    <property type="term" value="C:ribonucleoprotein complex"/>
    <property type="evidence" value="ECO:0007669"/>
    <property type="project" value="UniProtKB-KW"/>
</dbReference>
<evidence type="ECO:0000256" key="4">
    <source>
        <dbReference type="HAMAP-Rule" id="MF_01369"/>
    </source>
</evidence>
<protein>
    <recommendedName>
        <fullName evidence="4">Large ribosomal subunit protein uL23</fullName>
    </recommendedName>
</protein>
<dbReference type="PANTHER" id="PTHR11620">
    <property type="entry name" value="60S RIBOSOMAL PROTEIN L23A"/>
    <property type="match status" value="1"/>
</dbReference>
<dbReference type="Pfam" id="PF00276">
    <property type="entry name" value="Ribosomal_L23"/>
    <property type="match status" value="1"/>
</dbReference>
<keyword evidence="3 4" id="KW-0687">Ribonucleoprotein</keyword>
<evidence type="ECO:0000256" key="1">
    <source>
        <dbReference type="ARBA" id="ARBA00006700"/>
    </source>
</evidence>
<proteinExistence type="inferred from homology"/>